<feature type="compositionally biased region" description="Basic residues" evidence="1">
    <location>
        <begin position="55"/>
        <end position="65"/>
    </location>
</feature>
<dbReference type="GeneID" id="80350592"/>
<dbReference type="KEGG" id="nwl:NWFMUON74_61840"/>
<dbReference type="RefSeq" id="WP_187685166.1">
    <property type="nucleotide sequence ID" value="NZ_AP023396.1"/>
</dbReference>
<protein>
    <submittedName>
        <fullName evidence="2">Uncharacterized protein</fullName>
    </submittedName>
</protein>
<feature type="region of interest" description="Disordered" evidence="1">
    <location>
        <begin position="40"/>
        <end position="65"/>
    </location>
</feature>
<dbReference type="Proteomes" id="UP000516173">
    <property type="component" value="Chromosome"/>
</dbReference>
<accession>A0A7G1KTJ0</accession>
<reference evidence="2 3" key="1">
    <citation type="submission" date="2020-08" db="EMBL/GenBank/DDBJ databases">
        <title>Genome Sequencing of Nocardia wallacei strain FMUON74 and assembly.</title>
        <authorList>
            <person name="Toyokawa M."/>
            <person name="Uesaka K."/>
        </authorList>
    </citation>
    <scope>NUCLEOTIDE SEQUENCE [LARGE SCALE GENOMIC DNA]</scope>
    <source>
        <strain evidence="2 3">FMUON74</strain>
    </source>
</reference>
<name>A0A7G1KTJ0_9NOCA</name>
<sequence>MALVTIEGVVNSDVCARGERHTVEWTDYLRGLARNGLIQVVDGPHDEPAKPAGKSSKRARRTSES</sequence>
<proteinExistence type="predicted"/>
<evidence type="ECO:0000256" key="1">
    <source>
        <dbReference type="SAM" id="MobiDB-lite"/>
    </source>
</evidence>
<dbReference type="AlphaFoldDB" id="A0A7G1KTJ0"/>
<evidence type="ECO:0000313" key="2">
    <source>
        <dbReference type="EMBL" id="BCK58412.1"/>
    </source>
</evidence>
<evidence type="ECO:0000313" key="3">
    <source>
        <dbReference type="Proteomes" id="UP000516173"/>
    </source>
</evidence>
<organism evidence="2 3">
    <name type="scientific">Nocardia wallacei</name>
    <dbReference type="NCBI Taxonomy" id="480035"/>
    <lineage>
        <taxon>Bacteria</taxon>
        <taxon>Bacillati</taxon>
        <taxon>Actinomycetota</taxon>
        <taxon>Actinomycetes</taxon>
        <taxon>Mycobacteriales</taxon>
        <taxon>Nocardiaceae</taxon>
        <taxon>Nocardia</taxon>
    </lineage>
</organism>
<gene>
    <name evidence="2" type="ORF">NWFMUON74_61840</name>
</gene>
<dbReference type="EMBL" id="AP023396">
    <property type="protein sequence ID" value="BCK58412.1"/>
    <property type="molecule type" value="Genomic_DNA"/>
</dbReference>
<keyword evidence="3" id="KW-1185">Reference proteome</keyword>